<dbReference type="Proteomes" id="UP001558613">
    <property type="component" value="Unassembled WGS sequence"/>
</dbReference>
<protein>
    <submittedName>
        <fullName evidence="2">Uncharacterized protein</fullName>
    </submittedName>
</protein>
<feature type="compositionally biased region" description="Basic and acidic residues" evidence="1">
    <location>
        <begin position="75"/>
        <end position="94"/>
    </location>
</feature>
<accession>A0ABR3L604</accession>
<keyword evidence="3" id="KW-1185">Reference proteome</keyword>
<evidence type="ECO:0000256" key="1">
    <source>
        <dbReference type="SAM" id="MobiDB-lite"/>
    </source>
</evidence>
<gene>
    <name evidence="2" type="ORF">QQF64_022857</name>
</gene>
<feature type="compositionally biased region" description="Basic residues" evidence="1">
    <location>
        <begin position="63"/>
        <end position="74"/>
    </location>
</feature>
<dbReference type="EMBL" id="JAYMGO010000025">
    <property type="protein sequence ID" value="KAL1247481.1"/>
    <property type="molecule type" value="Genomic_DNA"/>
</dbReference>
<sequence>MFTASCALHLSMGYCFILWHSVKQTSQVLLGERNRTKRTFHSEEMASLPKTKNFPRVENAFKASKKHKNKKTKKEKKDKSKKSVPDFLLHDGCHEGVFTQMQEIKKRKKPKKSTRKEDFQQPKLSKPLKQPEATHQIQPVIHISPDQETPHLTEKECTRSVKRKKRVIFNLPPEQSQVAKTNNEEFRKKQLVGESSLESSTAEEMNSQDLFITQKSFLDPYVEISSGSSCSEATTVKAPENHSQRSTAEATTQTENFFTLPALCTSLRFQQQQITSESTEEPVDLSLPNRTRQIPKQSAVDSAQPTKLKISDTSSEDGDMVPKAKGDLLQLKVIQTRLNESFFFKVKGEDSPKPMCPLMKLTESVEKKTKK</sequence>
<name>A0ABR3L604_9TELE</name>
<feature type="compositionally biased region" description="Polar residues" evidence="1">
    <location>
        <begin position="294"/>
        <end position="305"/>
    </location>
</feature>
<feature type="region of interest" description="Disordered" evidence="1">
    <location>
        <begin position="40"/>
        <end position="159"/>
    </location>
</feature>
<organism evidence="2 3">
    <name type="scientific">Cirrhinus molitorella</name>
    <name type="common">mud carp</name>
    <dbReference type="NCBI Taxonomy" id="172907"/>
    <lineage>
        <taxon>Eukaryota</taxon>
        <taxon>Metazoa</taxon>
        <taxon>Chordata</taxon>
        <taxon>Craniata</taxon>
        <taxon>Vertebrata</taxon>
        <taxon>Euteleostomi</taxon>
        <taxon>Actinopterygii</taxon>
        <taxon>Neopterygii</taxon>
        <taxon>Teleostei</taxon>
        <taxon>Ostariophysi</taxon>
        <taxon>Cypriniformes</taxon>
        <taxon>Cyprinidae</taxon>
        <taxon>Labeoninae</taxon>
        <taxon>Labeonini</taxon>
        <taxon>Cirrhinus</taxon>
    </lineage>
</organism>
<feature type="compositionally biased region" description="Basic residues" evidence="1">
    <location>
        <begin position="105"/>
        <end position="114"/>
    </location>
</feature>
<proteinExistence type="predicted"/>
<feature type="region of interest" description="Disordered" evidence="1">
    <location>
        <begin position="233"/>
        <end position="252"/>
    </location>
</feature>
<reference evidence="2 3" key="1">
    <citation type="submission" date="2023-09" db="EMBL/GenBank/DDBJ databases">
        <authorList>
            <person name="Wang M."/>
        </authorList>
    </citation>
    <scope>NUCLEOTIDE SEQUENCE [LARGE SCALE GENOMIC DNA]</scope>
    <source>
        <strain evidence="2">GT-2023</strain>
        <tissue evidence="2">Liver</tissue>
    </source>
</reference>
<feature type="compositionally biased region" description="Basic and acidic residues" evidence="1">
    <location>
        <begin position="148"/>
        <end position="159"/>
    </location>
</feature>
<evidence type="ECO:0000313" key="3">
    <source>
        <dbReference type="Proteomes" id="UP001558613"/>
    </source>
</evidence>
<feature type="region of interest" description="Disordered" evidence="1">
    <location>
        <begin position="294"/>
        <end position="321"/>
    </location>
</feature>
<evidence type="ECO:0000313" key="2">
    <source>
        <dbReference type="EMBL" id="KAL1247481.1"/>
    </source>
</evidence>
<comment type="caution">
    <text evidence="2">The sequence shown here is derived from an EMBL/GenBank/DDBJ whole genome shotgun (WGS) entry which is preliminary data.</text>
</comment>